<proteinExistence type="inferred from homology"/>
<keyword evidence="13" id="KW-1185">Reference proteome</keyword>
<comment type="cofactor">
    <cofactor evidence="2">
        <name>[4Fe-4S] cluster</name>
        <dbReference type="ChEBI" id="CHEBI:49883"/>
    </cofactor>
</comment>
<dbReference type="GO" id="GO:0046872">
    <property type="term" value="F:metal ion binding"/>
    <property type="evidence" value="ECO:0007669"/>
    <property type="project" value="UniProtKB-KW"/>
</dbReference>
<dbReference type="eggNOG" id="COG1902">
    <property type="taxonomic scope" value="Bacteria"/>
</dbReference>
<dbReference type="Gene3D" id="3.50.50.60">
    <property type="entry name" value="FAD/NAD(P)-binding domain"/>
    <property type="match status" value="1"/>
</dbReference>
<dbReference type="Pfam" id="PF00724">
    <property type="entry name" value="Oxidored_FMN"/>
    <property type="match status" value="1"/>
</dbReference>
<dbReference type="PRINTS" id="PR00368">
    <property type="entry name" value="FADPNR"/>
</dbReference>
<dbReference type="PANTHER" id="PTHR42917">
    <property type="entry name" value="2,4-DIENOYL-COA REDUCTASE"/>
    <property type="match status" value="1"/>
</dbReference>
<dbReference type="Gene3D" id="3.20.20.70">
    <property type="entry name" value="Aldolase class I"/>
    <property type="match status" value="1"/>
</dbReference>
<sequence length="675" mass="74247">MLTRSESNQNILICVVGGIYMFDNLFSKGKIGSMETENRIVMTPMGIHLGNEDGSMSDETVAFYAARAKGGVGVIFTEVTMVEESRGRGNCKQMSAAHDKHIPGLKKLADEIHKYNSKIVIQLYHPGRQGISIINGNLPMLAPSAIECQCVHQETVAMTTKEVEEMVGNFVAAAVRVQKAGIDGVEVHGAHGYLVNQFLSPHTNHRNDKYGGSFENRLRFLDEIIIGIRERCGKDFSLIVRLSVDEFYEKIGLPEEGLHLEDGVKIAQHLEKLGVDAIDVSSGTYETMNTAWEPTSFDQGWKIYLPETIKKAVSIPVIGVSVIREPEYADRIIAEGKVDFAGSARQHLSDSEWSIKAKEGRADECRKCISCLHCMETLMSADITQSPCQCGINIQSGRELDYSNFREDGNGRVVAIIGAGPSGLEAARVLAMRKFKPVVFEKSDKIGGQLEFANKPPKKEKITWLIDYLRIQAEKLGIEIRLNTTPTIADLKKLNPYAVFVAQGSNPIMPKSISGIDGKEVLSTVDILSGKVKLKGKKIGVVGSGMTGLETSELLAEMGNEVTVFEMADNIGPGLFFQNLIDIMGRVSQYGVKLYPKHKLIKIENGKATFELMESNEIKDYSFDNIVVSLGTRPNAELLEDVNANFDIVKILGDACKPGKIRNAMETGFVNAYNL</sequence>
<evidence type="ECO:0000313" key="12">
    <source>
        <dbReference type="EMBL" id="EET87202.1"/>
    </source>
</evidence>
<dbReference type="SUPFAM" id="SSF51395">
    <property type="entry name" value="FMN-linked oxidoreductases"/>
    <property type="match status" value="1"/>
</dbReference>
<evidence type="ECO:0000256" key="4">
    <source>
        <dbReference type="ARBA" id="ARBA00022630"/>
    </source>
</evidence>
<evidence type="ECO:0000256" key="8">
    <source>
        <dbReference type="ARBA" id="ARBA00023004"/>
    </source>
</evidence>
<keyword evidence="6" id="KW-0479">Metal-binding</keyword>
<keyword evidence="5" id="KW-0288">FMN</keyword>
<dbReference type="STRING" id="536227.Ccar_11015"/>
<dbReference type="InterPro" id="IPR013785">
    <property type="entry name" value="Aldolase_TIM"/>
</dbReference>
<reference evidence="12 13" key="1">
    <citation type="submission" date="2009-06" db="EMBL/GenBank/DDBJ databases">
        <title>The draft genome of Clostridium carboxidivorans P7.</title>
        <authorList>
            <consortium name="US DOE Joint Genome Institute (JGI-PGF)"/>
            <person name="Lucas S."/>
            <person name="Copeland A."/>
            <person name="Lapidus A."/>
            <person name="Glavina del Rio T."/>
            <person name="Tice H."/>
            <person name="Bruce D."/>
            <person name="Goodwin L."/>
            <person name="Pitluck S."/>
            <person name="Larimer F."/>
            <person name="Land M.L."/>
            <person name="Hauser L."/>
            <person name="Hemme C.L."/>
        </authorList>
    </citation>
    <scope>NUCLEOTIDE SEQUENCE [LARGE SCALE GENOMIC DNA]</scope>
    <source>
        <strain evidence="12 13">P7</strain>
    </source>
</reference>
<comment type="cofactor">
    <cofactor evidence="1">
        <name>FMN</name>
        <dbReference type="ChEBI" id="CHEBI:58210"/>
    </cofactor>
</comment>
<dbReference type="Pfam" id="PF07992">
    <property type="entry name" value="Pyr_redox_2"/>
    <property type="match status" value="1"/>
</dbReference>
<protein>
    <submittedName>
        <fullName evidence="12">NADH:flavin oxidoreductase/NADH oxidase</fullName>
    </submittedName>
</protein>
<evidence type="ECO:0000256" key="2">
    <source>
        <dbReference type="ARBA" id="ARBA00001966"/>
    </source>
</evidence>
<comment type="caution">
    <text evidence="12">The sequence shown here is derived from an EMBL/GenBank/DDBJ whole genome shotgun (WGS) entry which is preliminary data.</text>
</comment>
<dbReference type="PANTHER" id="PTHR42917:SF2">
    <property type="entry name" value="2,4-DIENOYL-COA REDUCTASE [(2E)-ENOYL-COA-PRODUCING]"/>
    <property type="match status" value="1"/>
</dbReference>
<dbReference type="Gene3D" id="3.40.50.720">
    <property type="entry name" value="NAD(P)-binding Rossmann-like Domain"/>
    <property type="match status" value="1"/>
</dbReference>
<keyword evidence="4" id="KW-0285">Flavoprotein</keyword>
<dbReference type="eggNOG" id="COG0446">
    <property type="taxonomic scope" value="Bacteria"/>
</dbReference>
<name>C6PUA4_9CLOT</name>
<dbReference type="CDD" id="cd02803">
    <property type="entry name" value="OYE_like_FMN_family"/>
    <property type="match status" value="1"/>
</dbReference>
<evidence type="ECO:0000256" key="9">
    <source>
        <dbReference type="ARBA" id="ARBA00023014"/>
    </source>
</evidence>
<keyword evidence="9" id="KW-0411">Iron-sulfur</keyword>
<comment type="similarity">
    <text evidence="3">In the N-terminal section; belongs to the NADH:flavin oxidoreductase/NADH oxidase family.</text>
</comment>
<feature type="domain" description="FAD/NAD(P)-binding" evidence="11">
    <location>
        <begin position="414"/>
        <end position="644"/>
    </location>
</feature>
<keyword evidence="7" id="KW-0560">Oxidoreductase</keyword>
<evidence type="ECO:0000256" key="3">
    <source>
        <dbReference type="ARBA" id="ARBA00011048"/>
    </source>
</evidence>
<evidence type="ECO:0000256" key="5">
    <source>
        <dbReference type="ARBA" id="ARBA00022643"/>
    </source>
</evidence>
<evidence type="ECO:0000259" key="11">
    <source>
        <dbReference type="Pfam" id="PF07992"/>
    </source>
</evidence>
<dbReference type="SUPFAM" id="SSF51905">
    <property type="entry name" value="FAD/NAD(P)-binding domain"/>
    <property type="match status" value="1"/>
</dbReference>
<evidence type="ECO:0000256" key="1">
    <source>
        <dbReference type="ARBA" id="ARBA00001917"/>
    </source>
</evidence>
<dbReference type="GO" id="GO:0051536">
    <property type="term" value="F:iron-sulfur cluster binding"/>
    <property type="evidence" value="ECO:0007669"/>
    <property type="project" value="UniProtKB-KW"/>
</dbReference>
<feature type="domain" description="NADH:flavin oxidoreductase/NADH oxidase N-terminal" evidence="10">
    <location>
        <begin position="25"/>
        <end position="364"/>
    </location>
</feature>
<dbReference type="InterPro" id="IPR023753">
    <property type="entry name" value="FAD/NAD-binding_dom"/>
</dbReference>
<evidence type="ECO:0000313" key="13">
    <source>
        <dbReference type="Proteomes" id="UP000004198"/>
    </source>
</evidence>
<dbReference type="InterPro" id="IPR051793">
    <property type="entry name" value="NADH:flavin_oxidoreductase"/>
</dbReference>
<dbReference type="InterPro" id="IPR001155">
    <property type="entry name" value="OxRdtase_FMN_N"/>
</dbReference>
<dbReference type="GO" id="GO:0016491">
    <property type="term" value="F:oxidoreductase activity"/>
    <property type="evidence" value="ECO:0007669"/>
    <property type="project" value="UniProtKB-KW"/>
</dbReference>
<dbReference type="PRINTS" id="PR00469">
    <property type="entry name" value="PNDRDTASEII"/>
</dbReference>
<dbReference type="EMBL" id="ACVI01000035">
    <property type="protein sequence ID" value="EET87202.1"/>
    <property type="molecule type" value="Genomic_DNA"/>
</dbReference>
<dbReference type="AlphaFoldDB" id="C6PUA4"/>
<dbReference type="Proteomes" id="UP000004198">
    <property type="component" value="Unassembled WGS sequence"/>
</dbReference>
<gene>
    <name evidence="12" type="ORF">CcarbDRAFT_2371</name>
</gene>
<evidence type="ECO:0000259" key="10">
    <source>
        <dbReference type="Pfam" id="PF00724"/>
    </source>
</evidence>
<organism evidence="12 13">
    <name type="scientific">Clostridium carboxidivorans P7</name>
    <dbReference type="NCBI Taxonomy" id="536227"/>
    <lineage>
        <taxon>Bacteria</taxon>
        <taxon>Bacillati</taxon>
        <taxon>Bacillota</taxon>
        <taxon>Clostridia</taxon>
        <taxon>Eubacteriales</taxon>
        <taxon>Clostridiaceae</taxon>
        <taxon>Clostridium</taxon>
    </lineage>
</organism>
<keyword evidence="8" id="KW-0408">Iron</keyword>
<dbReference type="InterPro" id="IPR036188">
    <property type="entry name" value="FAD/NAD-bd_sf"/>
</dbReference>
<evidence type="ECO:0000256" key="7">
    <source>
        <dbReference type="ARBA" id="ARBA00023002"/>
    </source>
</evidence>
<evidence type="ECO:0000256" key="6">
    <source>
        <dbReference type="ARBA" id="ARBA00022723"/>
    </source>
</evidence>
<dbReference type="GO" id="GO:0010181">
    <property type="term" value="F:FMN binding"/>
    <property type="evidence" value="ECO:0007669"/>
    <property type="project" value="InterPro"/>
</dbReference>
<accession>C6PUA4</accession>